<gene>
    <name evidence="1" type="ORF">PLEPLA_LOCUS30680</name>
</gene>
<protein>
    <submittedName>
        <fullName evidence="1">Uncharacterized protein</fullName>
    </submittedName>
</protein>
<dbReference type="AlphaFoldDB" id="A0A9N7V4Z3"/>
<reference evidence="1" key="1">
    <citation type="submission" date="2020-03" db="EMBL/GenBank/DDBJ databases">
        <authorList>
            <person name="Weist P."/>
        </authorList>
    </citation>
    <scope>NUCLEOTIDE SEQUENCE</scope>
</reference>
<evidence type="ECO:0000313" key="1">
    <source>
        <dbReference type="EMBL" id="CAB1442961.1"/>
    </source>
</evidence>
<comment type="caution">
    <text evidence="1">The sequence shown here is derived from an EMBL/GenBank/DDBJ whole genome shotgun (WGS) entry which is preliminary data.</text>
</comment>
<sequence length="104" mass="11072">MGLPLSGDASIGRLRKAEDKLAPIRIHSLQSFIPREQLAALEGPAEMGRYGKVTLADLGRKEVDAIQWVAAVPSPSHRARLSGCEPVAVADSTDVLIEGGMVVR</sequence>
<dbReference type="Proteomes" id="UP001153269">
    <property type="component" value="Unassembled WGS sequence"/>
</dbReference>
<accession>A0A9N7V4Z3</accession>
<dbReference type="EMBL" id="CADEAL010002968">
    <property type="protein sequence ID" value="CAB1442961.1"/>
    <property type="molecule type" value="Genomic_DNA"/>
</dbReference>
<evidence type="ECO:0000313" key="2">
    <source>
        <dbReference type="Proteomes" id="UP001153269"/>
    </source>
</evidence>
<proteinExistence type="predicted"/>
<keyword evidence="2" id="KW-1185">Reference proteome</keyword>
<name>A0A9N7V4Z3_PLEPL</name>
<organism evidence="1 2">
    <name type="scientific">Pleuronectes platessa</name>
    <name type="common">European plaice</name>
    <dbReference type="NCBI Taxonomy" id="8262"/>
    <lineage>
        <taxon>Eukaryota</taxon>
        <taxon>Metazoa</taxon>
        <taxon>Chordata</taxon>
        <taxon>Craniata</taxon>
        <taxon>Vertebrata</taxon>
        <taxon>Euteleostomi</taxon>
        <taxon>Actinopterygii</taxon>
        <taxon>Neopterygii</taxon>
        <taxon>Teleostei</taxon>
        <taxon>Neoteleostei</taxon>
        <taxon>Acanthomorphata</taxon>
        <taxon>Carangaria</taxon>
        <taxon>Pleuronectiformes</taxon>
        <taxon>Pleuronectoidei</taxon>
        <taxon>Pleuronectidae</taxon>
        <taxon>Pleuronectes</taxon>
    </lineage>
</organism>